<evidence type="ECO:0000313" key="2">
    <source>
        <dbReference type="Proteomes" id="UP000070352"/>
    </source>
</evidence>
<evidence type="ECO:0000313" key="1">
    <source>
        <dbReference type="EMBL" id="KXG43517.1"/>
    </source>
</evidence>
<comment type="caution">
    <text evidence="1">The sequence shown here is derived from an EMBL/GenBank/DDBJ whole genome shotgun (WGS) entry which is preliminary data.</text>
</comment>
<sequence length="154" mass="17752">MFKEIRRKERKMDQEATLQLLKSGDYGVLSMAANNDYAYGVPLSYVYINGAIYFHCATEGHKLEILGRNNKVSFCVVGQTKPLPEQFSMRYQSVIVFGKIEEVEVEEKRESLIAFLKKYATGNMEKGMIYLEKNQDRTKVLKLTIDHLSGKNRK</sequence>
<keyword evidence="2" id="KW-1185">Reference proteome</keyword>
<proteinExistence type="predicted"/>
<dbReference type="AlphaFoldDB" id="A0A135L3N8"/>
<dbReference type="STRING" id="1413211.U473_05430"/>
<name>A0A135L3N8_9BACI</name>
<dbReference type="Proteomes" id="UP000070352">
    <property type="component" value="Unassembled WGS sequence"/>
</dbReference>
<dbReference type="InterPro" id="IPR012349">
    <property type="entry name" value="Split_barrel_FMN-bd"/>
</dbReference>
<organism evidence="1 2">
    <name type="scientific">Tepidibacillus decaturensis</name>
    <dbReference type="NCBI Taxonomy" id="1413211"/>
    <lineage>
        <taxon>Bacteria</taxon>
        <taxon>Bacillati</taxon>
        <taxon>Bacillota</taxon>
        <taxon>Bacilli</taxon>
        <taxon>Bacillales</taxon>
        <taxon>Bacillaceae</taxon>
        <taxon>Tepidibacillus</taxon>
    </lineage>
</organism>
<dbReference type="InterPro" id="IPR024747">
    <property type="entry name" value="Pyridox_Oxase-rel"/>
</dbReference>
<reference evidence="1 2" key="1">
    <citation type="submission" date="2016-02" db="EMBL/GenBank/DDBJ databases">
        <title>Draft Genome for Tepidibacillus decaturensis nov. sp. Strain Z9, an Anaerobic, Moderately Thermophilic and Heterotrophic Bacterium from Deep Subsurface of the Illinois Basin, USA.</title>
        <authorList>
            <person name="Dong Y."/>
            <person name="Chang J.Y."/>
            <person name="Sanford R."/>
            <person name="Fouke B.W."/>
        </authorList>
    </citation>
    <scope>NUCLEOTIDE SEQUENCE [LARGE SCALE GENOMIC DNA]</scope>
    <source>
        <strain evidence="1 2">Z9</strain>
    </source>
</reference>
<accession>A0A135L3N8</accession>
<dbReference type="PANTHER" id="PTHR34071:SF2">
    <property type="entry name" value="FLAVIN-NUCLEOTIDE-BINDING PROTEIN"/>
    <property type="match status" value="1"/>
</dbReference>
<protein>
    <submittedName>
        <fullName evidence="1">MFS transporter</fullName>
    </submittedName>
</protein>
<dbReference type="EMBL" id="LSKU01000001">
    <property type="protein sequence ID" value="KXG43517.1"/>
    <property type="molecule type" value="Genomic_DNA"/>
</dbReference>
<dbReference type="PANTHER" id="PTHR34071">
    <property type="entry name" value="5-NITROIMIDAZOLE ANTIBIOTICS RESISTANCE PROTEIN, NIMA-FAMILY-RELATED PROTEIN-RELATED"/>
    <property type="match status" value="1"/>
</dbReference>
<dbReference type="Pfam" id="PF12900">
    <property type="entry name" value="Pyridox_ox_2"/>
    <property type="match status" value="1"/>
</dbReference>
<gene>
    <name evidence="1" type="ORF">U473_05430</name>
</gene>
<dbReference type="SUPFAM" id="SSF50475">
    <property type="entry name" value="FMN-binding split barrel"/>
    <property type="match status" value="1"/>
</dbReference>
<dbReference type="RefSeq" id="WP_068724121.1">
    <property type="nucleotide sequence ID" value="NZ_LSKU01000001.1"/>
</dbReference>
<dbReference type="OrthoDB" id="9794935at2"/>
<dbReference type="Gene3D" id="2.30.110.10">
    <property type="entry name" value="Electron Transport, Fmn-binding Protein, Chain A"/>
    <property type="match status" value="1"/>
</dbReference>